<reference evidence="6" key="1">
    <citation type="submission" date="2021-03" db="EMBL/GenBank/DDBJ databases">
        <title>Comparative genomics and phylogenomic investigation of the class Geoglossomycetes provide insights into ecological specialization and systematics.</title>
        <authorList>
            <person name="Melie T."/>
            <person name="Pirro S."/>
            <person name="Miller A.N."/>
            <person name="Quandt A."/>
        </authorList>
    </citation>
    <scope>NUCLEOTIDE SEQUENCE</scope>
    <source>
        <strain evidence="6">CAQ_001_2017</strain>
    </source>
</reference>
<evidence type="ECO:0008006" key="8">
    <source>
        <dbReference type="Google" id="ProtNLM"/>
    </source>
</evidence>
<organism evidence="6 7">
    <name type="scientific">Trichoglossum hirsutum</name>
    <dbReference type="NCBI Taxonomy" id="265104"/>
    <lineage>
        <taxon>Eukaryota</taxon>
        <taxon>Fungi</taxon>
        <taxon>Dikarya</taxon>
        <taxon>Ascomycota</taxon>
        <taxon>Pezizomycotina</taxon>
        <taxon>Geoglossomycetes</taxon>
        <taxon>Geoglossales</taxon>
        <taxon>Geoglossaceae</taxon>
        <taxon>Trichoglossum</taxon>
    </lineage>
</organism>
<dbReference type="InterPro" id="IPR056884">
    <property type="entry name" value="NPHP3-like_N"/>
</dbReference>
<evidence type="ECO:0000256" key="1">
    <source>
        <dbReference type="ARBA" id="ARBA00022737"/>
    </source>
</evidence>
<proteinExistence type="predicted"/>
<evidence type="ECO:0000259" key="4">
    <source>
        <dbReference type="Pfam" id="PF22939"/>
    </source>
</evidence>
<dbReference type="InterPro" id="IPR002110">
    <property type="entry name" value="Ankyrin_rpt"/>
</dbReference>
<dbReference type="PANTHER" id="PTHR24198">
    <property type="entry name" value="ANKYRIN REPEAT AND PROTEIN KINASE DOMAIN-CONTAINING PROTEIN"/>
    <property type="match status" value="1"/>
</dbReference>
<feature type="domain" description="Nephrocystin 3-like N-terminal" evidence="5">
    <location>
        <begin position="280"/>
        <end position="451"/>
    </location>
</feature>
<dbReference type="SMART" id="SM00248">
    <property type="entry name" value="ANK"/>
    <property type="match status" value="11"/>
</dbReference>
<protein>
    <recommendedName>
        <fullName evidence="8">NACHT domain-containing protein</fullName>
    </recommendedName>
</protein>
<keyword evidence="7" id="KW-1185">Reference proteome</keyword>
<keyword evidence="2 3" id="KW-0040">ANK repeat</keyword>
<evidence type="ECO:0000256" key="3">
    <source>
        <dbReference type="PROSITE-ProRule" id="PRU00023"/>
    </source>
</evidence>
<dbReference type="AlphaFoldDB" id="A0A9P8LCR3"/>
<dbReference type="SUPFAM" id="SSF52540">
    <property type="entry name" value="P-loop containing nucleoside triphosphate hydrolases"/>
    <property type="match status" value="1"/>
</dbReference>
<dbReference type="Gene3D" id="1.25.40.20">
    <property type="entry name" value="Ankyrin repeat-containing domain"/>
    <property type="match status" value="3"/>
</dbReference>
<dbReference type="GO" id="GO:0005737">
    <property type="term" value="C:cytoplasm"/>
    <property type="evidence" value="ECO:0007669"/>
    <property type="project" value="TreeGrafter"/>
</dbReference>
<feature type="repeat" description="ANK" evidence="3">
    <location>
        <begin position="1070"/>
        <end position="1103"/>
    </location>
</feature>
<dbReference type="Pfam" id="PF24883">
    <property type="entry name" value="NPHP3_N"/>
    <property type="match status" value="1"/>
</dbReference>
<dbReference type="PROSITE" id="PS50297">
    <property type="entry name" value="ANK_REP_REGION"/>
    <property type="match status" value="4"/>
</dbReference>
<evidence type="ECO:0000256" key="2">
    <source>
        <dbReference type="ARBA" id="ARBA00023043"/>
    </source>
</evidence>
<evidence type="ECO:0000259" key="5">
    <source>
        <dbReference type="Pfam" id="PF24883"/>
    </source>
</evidence>
<keyword evidence="1" id="KW-0677">Repeat</keyword>
<dbReference type="Pfam" id="PF00023">
    <property type="entry name" value="Ank"/>
    <property type="match status" value="2"/>
</dbReference>
<feature type="repeat" description="ANK" evidence="3">
    <location>
        <begin position="1002"/>
        <end position="1025"/>
    </location>
</feature>
<name>A0A9P8LCR3_9PEZI</name>
<accession>A0A9P8LCR3</accession>
<dbReference type="Pfam" id="PF12796">
    <property type="entry name" value="Ank_2"/>
    <property type="match status" value="3"/>
</dbReference>
<feature type="domain" description="GPI inositol-deacylase winged helix" evidence="4">
    <location>
        <begin position="563"/>
        <end position="646"/>
    </location>
</feature>
<dbReference type="InterPro" id="IPR029058">
    <property type="entry name" value="AB_hydrolase_fold"/>
</dbReference>
<feature type="repeat" description="ANK" evidence="3">
    <location>
        <begin position="900"/>
        <end position="924"/>
    </location>
</feature>
<dbReference type="PANTHER" id="PTHR24198:SF165">
    <property type="entry name" value="ANKYRIN REPEAT-CONTAINING PROTEIN-RELATED"/>
    <property type="match status" value="1"/>
</dbReference>
<dbReference type="InterPro" id="IPR027417">
    <property type="entry name" value="P-loop_NTPase"/>
</dbReference>
<sequence>MGLLRLDQPSPQGVGARFPVDVIAIHGLNGDRERSWTHKSSGTLWLRDLLPDDLPGARIYTYGYDSRIFAKSVMTINDFARDLLAATAGERDSEEALIVAKEESRYMNFLEMTLGILFFGTPHQGSLEADKWSPLASIIKLAYGNMRTDHIKNLKGKSLSSELFSITQSFRSLSSGFSIISVYETKPTIRASIIVPKESALMNLPNEDQIPRNADHRSICTFASSTSDGYTSIVGKMKELLQTRVENHQGFSPGEMACLQELYTSEYEAHRALIETPISGTCTWLLQHPNFLTWLEDTSTSLFWISGGAGCGKSVSTSFIIDTLLRQANQDSISVTICYYFCDDKNEAQRYATSALCGILHQLISSKPSLIKYVLGPYQSKGRRITKELRTLWDILTAALADPAADNVTLIIDALDECEESTRQPLLNWISEFITEHKNEYRNLKIFISSRPEFSIANKLGSSAIQLRMEDEMQSLERDIRTVITRKLDGLVYSSDFTEEIENYLMEKADGTFLWVALTLRLLEESGTSSYEGLMDVLHHAHSGTDLFNVYANILNRIPESRQKEARKVLQIAATASRPLTLEEFNLALVIRPTDQSEYDIFRRLQQDLPRYLLRLCGPFIRIVDRRVHLVHQTAKEFLLTPSSNSAQSFWVFDPTESHFLLAQTCIWYLLFDCYMPRPRMSETSVKSQGLMRTNTAQLSKPKEHIFLEYSATCWPMHFREGQKSADDEMIRNVTRIHDTDDPRYLMWFEIFWSASGFWEKPPGGITPVISASIAGHESVVASLLSDDNFAADAGDQTGSTPLLWASRIGHEAVVKLLLERDDVQVNSKDADKRTPLWWAAWGGNRAVAEILLLRKDIEINSTDIISQTALLVAAWNGHDSIVELLLQRPDIEVDIKDCRGYTPLARAASRGHILVVQSLLAHGQTKLDSKDKDKRTPLSRAAERGHANVVELLIACSGINCDLRDKDGRTALSRAAEAGHVVVARLLLNADNVVADSRDDEGQTPLYWAAGEGREAVVSLLIDRDDVNLDSDYSDGQTPLSRAAERGQETIVGLLLSRDDVNANANDCDGKTPLWWAAEGGHTDVVKLLLARDDVDVNSKDLEGRTPLGIAEANHHIAVAKLLQNRIHAKTEQEKKSAETRLITKEMPLEIYRDRIPVKAKQGGESAGMPGVAEEVPSSRFLRPSFKDLSMRVGIRGFSSERIKVQKKAPISWWQLLPRSLKRGQTSPVN</sequence>
<feature type="repeat" description="ANK" evidence="3">
    <location>
        <begin position="798"/>
        <end position="821"/>
    </location>
</feature>
<dbReference type="InterPro" id="IPR036770">
    <property type="entry name" value="Ankyrin_rpt-contain_sf"/>
</dbReference>
<dbReference type="PROSITE" id="PS50088">
    <property type="entry name" value="ANK_REPEAT"/>
    <property type="match status" value="4"/>
</dbReference>
<dbReference type="EMBL" id="JAGHQM010000506">
    <property type="protein sequence ID" value="KAH0559855.1"/>
    <property type="molecule type" value="Genomic_DNA"/>
</dbReference>
<dbReference type="InterPro" id="IPR054471">
    <property type="entry name" value="GPIID_WHD"/>
</dbReference>
<dbReference type="Gene3D" id="3.40.50.300">
    <property type="entry name" value="P-loop containing nucleotide triphosphate hydrolases"/>
    <property type="match status" value="1"/>
</dbReference>
<comment type="caution">
    <text evidence="6">The sequence shown here is derived from an EMBL/GenBank/DDBJ whole genome shotgun (WGS) entry which is preliminary data.</text>
</comment>
<dbReference type="SUPFAM" id="SSF53474">
    <property type="entry name" value="alpha/beta-Hydrolases"/>
    <property type="match status" value="1"/>
</dbReference>
<dbReference type="Proteomes" id="UP000750711">
    <property type="component" value="Unassembled WGS sequence"/>
</dbReference>
<evidence type="ECO:0000313" key="6">
    <source>
        <dbReference type="EMBL" id="KAH0559855.1"/>
    </source>
</evidence>
<dbReference type="SUPFAM" id="SSF48403">
    <property type="entry name" value="Ankyrin repeat"/>
    <property type="match status" value="1"/>
</dbReference>
<evidence type="ECO:0000313" key="7">
    <source>
        <dbReference type="Proteomes" id="UP000750711"/>
    </source>
</evidence>
<gene>
    <name evidence="6" type="ORF">GP486_003628</name>
</gene>
<dbReference type="Pfam" id="PF22939">
    <property type="entry name" value="WHD_GPIID"/>
    <property type="match status" value="1"/>
</dbReference>